<gene>
    <name evidence="2" type="ORF">DFQ27_002457</name>
</gene>
<dbReference type="PANTHER" id="PTHR11102">
    <property type="entry name" value="SEL-1-LIKE PROTEIN"/>
    <property type="match status" value="1"/>
</dbReference>
<dbReference type="InterPro" id="IPR050767">
    <property type="entry name" value="Sel1_AlgK"/>
</dbReference>
<dbReference type="EMBL" id="JAAAJB010000192">
    <property type="protein sequence ID" value="KAG0262279.1"/>
    <property type="molecule type" value="Genomic_DNA"/>
</dbReference>
<evidence type="ECO:0000256" key="1">
    <source>
        <dbReference type="ARBA" id="ARBA00038101"/>
    </source>
</evidence>
<evidence type="ECO:0000313" key="2">
    <source>
        <dbReference type="EMBL" id="KAG0262279.1"/>
    </source>
</evidence>
<comment type="similarity">
    <text evidence="1">Belongs to the sel-1 family.</text>
</comment>
<accession>A0A9P6Q7M0</accession>
<dbReference type="Pfam" id="PF08238">
    <property type="entry name" value="Sel1"/>
    <property type="match status" value="3"/>
</dbReference>
<protein>
    <submittedName>
        <fullName evidence="2">Uncharacterized protein</fullName>
    </submittedName>
</protein>
<dbReference type="SUPFAM" id="SSF81901">
    <property type="entry name" value="HCP-like"/>
    <property type="match status" value="1"/>
</dbReference>
<dbReference type="AlphaFoldDB" id="A0A9P6Q7M0"/>
<dbReference type="OrthoDB" id="10679457at2759"/>
<dbReference type="SMART" id="SM00671">
    <property type="entry name" value="SEL1"/>
    <property type="match status" value="2"/>
</dbReference>
<evidence type="ECO:0000313" key="3">
    <source>
        <dbReference type="Proteomes" id="UP000807716"/>
    </source>
</evidence>
<dbReference type="InterPro" id="IPR006597">
    <property type="entry name" value="Sel1-like"/>
</dbReference>
<dbReference type="InterPro" id="IPR011990">
    <property type="entry name" value="TPR-like_helical_dom_sf"/>
</dbReference>
<organism evidence="2 3">
    <name type="scientific">Actinomortierella ambigua</name>
    <dbReference type="NCBI Taxonomy" id="1343610"/>
    <lineage>
        <taxon>Eukaryota</taxon>
        <taxon>Fungi</taxon>
        <taxon>Fungi incertae sedis</taxon>
        <taxon>Mucoromycota</taxon>
        <taxon>Mortierellomycotina</taxon>
        <taxon>Mortierellomycetes</taxon>
        <taxon>Mortierellales</taxon>
        <taxon>Mortierellaceae</taxon>
        <taxon>Actinomortierella</taxon>
    </lineage>
</organism>
<proteinExistence type="inferred from homology"/>
<comment type="caution">
    <text evidence="2">The sequence shown here is derived from an EMBL/GenBank/DDBJ whole genome shotgun (WGS) entry which is preliminary data.</text>
</comment>
<reference evidence="2" key="1">
    <citation type="journal article" date="2020" name="Fungal Divers.">
        <title>Resolving the Mortierellaceae phylogeny through synthesis of multi-gene phylogenetics and phylogenomics.</title>
        <authorList>
            <person name="Vandepol N."/>
            <person name="Liber J."/>
            <person name="Desiro A."/>
            <person name="Na H."/>
            <person name="Kennedy M."/>
            <person name="Barry K."/>
            <person name="Grigoriev I.V."/>
            <person name="Miller A.N."/>
            <person name="O'Donnell K."/>
            <person name="Stajich J.E."/>
            <person name="Bonito G."/>
        </authorList>
    </citation>
    <scope>NUCLEOTIDE SEQUENCE</scope>
    <source>
        <strain evidence="2">BC1065</strain>
    </source>
</reference>
<sequence length="245" mass="26714">MAANCTAPFQEQSDNEKVASMVLNGQRETLPLETPLAHRQPVQRCWKRDLSKRPEVINMVVMDGGDTTKISSGGHEMEVDNPSLPSDGAAAATPIPVQSRVAFLFFCHQAKNGDSDALFKLAVKCKSGNEVRQSDDIAFSLFRHAAVQGHVQAQCICSVSESNKTVARPLSWFRKAAEQGLASARYSVGALYELGRGGGGRVPQDYAMAVLWYRQSANAGYTDAQRRLRFTLVYQHTTVSCSSGT</sequence>
<name>A0A9P6Q7M0_9FUNG</name>
<dbReference type="Gene3D" id="1.25.40.10">
    <property type="entry name" value="Tetratricopeptide repeat domain"/>
    <property type="match status" value="1"/>
</dbReference>
<keyword evidence="3" id="KW-1185">Reference proteome</keyword>
<dbReference type="Proteomes" id="UP000807716">
    <property type="component" value="Unassembled WGS sequence"/>
</dbReference>
<dbReference type="PANTHER" id="PTHR11102:SF160">
    <property type="entry name" value="ERAD-ASSOCIATED E3 UBIQUITIN-PROTEIN LIGASE COMPONENT HRD3"/>
    <property type="match status" value="1"/>
</dbReference>